<feature type="transmembrane region" description="Helical" evidence="1">
    <location>
        <begin position="154"/>
        <end position="173"/>
    </location>
</feature>
<dbReference type="AlphaFoldDB" id="A0A8S9M6A2"/>
<gene>
    <name evidence="2" type="ORF">F2Q70_00008285</name>
</gene>
<organism evidence="2">
    <name type="scientific">Brassica cretica</name>
    <name type="common">Mustard</name>
    <dbReference type="NCBI Taxonomy" id="69181"/>
    <lineage>
        <taxon>Eukaryota</taxon>
        <taxon>Viridiplantae</taxon>
        <taxon>Streptophyta</taxon>
        <taxon>Embryophyta</taxon>
        <taxon>Tracheophyta</taxon>
        <taxon>Spermatophyta</taxon>
        <taxon>Magnoliopsida</taxon>
        <taxon>eudicotyledons</taxon>
        <taxon>Gunneridae</taxon>
        <taxon>Pentapetalae</taxon>
        <taxon>rosids</taxon>
        <taxon>malvids</taxon>
        <taxon>Brassicales</taxon>
        <taxon>Brassicaceae</taxon>
        <taxon>Brassiceae</taxon>
        <taxon>Brassica</taxon>
    </lineage>
</organism>
<proteinExistence type="predicted"/>
<sequence length="201" mass="23150">MSDLRRLCSIAIRAANSQTCDGVDRCFDILGYLKKLSFSAKDIVRVSKEISPLASLKDHRNPKISVEAKDFVPLLDENSLFQRPFYLQQQHEACARFQNTGNTDEKKDVVSEHEDKTHCSCNRHCLDPHHRSLSLRRIQLWQISLGTFLPPRDFRGTSLIHFVVLLSLFFVYLQKLPSSNNKLTYNYGDGHNFSYLVENGF</sequence>
<keyword evidence="1" id="KW-0472">Membrane</keyword>
<evidence type="ECO:0000256" key="1">
    <source>
        <dbReference type="SAM" id="Phobius"/>
    </source>
</evidence>
<dbReference type="EMBL" id="QGKY02000089">
    <property type="protein sequence ID" value="KAF2615624.1"/>
    <property type="molecule type" value="Genomic_DNA"/>
</dbReference>
<name>A0A8S9M6A2_BRACR</name>
<keyword evidence="1" id="KW-0812">Transmembrane</keyword>
<comment type="caution">
    <text evidence="2">The sequence shown here is derived from an EMBL/GenBank/DDBJ whole genome shotgun (WGS) entry which is preliminary data.</text>
</comment>
<keyword evidence="1" id="KW-1133">Transmembrane helix</keyword>
<reference evidence="2" key="1">
    <citation type="submission" date="2019-12" db="EMBL/GenBank/DDBJ databases">
        <title>Genome sequencing and annotation of Brassica cretica.</title>
        <authorList>
            <person name="Studholme D.J."/>
            <person name="Sarris P.F."/>
        </authorList>
    </citation>
    <scope>NUCLEOTIDE SEQUENCE</scope>
    <source>
        <strain evidence="2">PFS-102/07</strain>
        <tissue evidence="2">Leaf</tissue>
    </source>
</reference>
<dbReference type="PANTHER" id="PTHR31995:SF8">
    <property type="entry name" value="TRANSCRIPTION FACTOR IIS FAMILY PROTEIN"/>
    <property type="match status" value="1"/>
</dbReference>
<dbReference type="PANTHER" id="PTHR31995">
    <property type="entry name" value="TRANSCRIPTION FACTOR IIS FAMILY PROTEIN-RELATED"/>
    <property type="match status" value="1"/>
</dbReference>
<evidence type="ECO:0000313" key="2">
    <source>
        <dbReference type="EMBL" id="KAF2615624.1"/>
    </source>
</evidence>
<accession>A0A8S9M6A2</accession>
<protein>
    <submittedName>
        <fullName evidence="2">Uncharacterized protein</fullName>
    </submittedName>
</protein>
<feature type="non-terminal residue" evidence="2">
    <location>
        <position position="1"/>
    </location>
</feature>